<accession>A0A437SUX1</accession>
<dbReference type="Gene3D" id="2.60.40.10">
    <property type="entry name" value="Immunoglobulins"/>
    <property type="match status" value="1"/>
</dbReference>
<protein>
    <recommendedName>
        <fullName evidence="4">Fibronectin type-III domain-containing protein</fullName>
    </recommendedName>
</protein>
<proteinExistence type="predicted"/>
<organism evidence="2 3">
    <name type="scientific">Lactobacillus xujianguonis</name>
    <dbReference type="NCBI Taxonomy" id="2495899"/>
    <lineage>
        <taxon>Bacteria</taxon>
        <taxon>Bacillati</taxon>
        <taxon>Bacillota</taxon>
        <taxon>Bacilli</taxon>
        <taxon>Lactobacillales</taxon>
        <taxon>Lactobacillaceae</taxon>
        <taxon>Lactobacillus</taxon>
    </lineage>
</organism>
<comment type="caution">
    <text evidence="2">The sequence shown here is derived from an EMBL/GenBank/DDBJ whole genome shotgun (WGS) entry which is preliminary data.</text>
</comment>
<dbReference type="CDD" id="cd00063">
    <property type="entry name" value="FN3"/>
    <property type="match status" value="1"/>
</dbReference>
<dbReference type="InterPro" id="IPR036116">
    <property type="entry name" value="FN3_sf"/>
</dbReference>
<feature type="signal peptide" evidence="1">
    <location>
        <begin position="1"/>
        <end position="25"/>
    </location>
</feature>
<keyword evidence="1" id="KW-0732">Signal</keyword>
<name>A0A437SUX1_9LACO</name>
<gene>
    <name evidence="2" type="ORF">EJK17_05700</name>
</gene>
<keyword evidence="3" id="KW-1185">Reference proteome</keyword>
<sequence length="477" mass="54033">MKKQILATAVISAALLGFSANQAQAATISVSSHGTSYLRKGNTYKLHLKEAGRVRITTKAKYKLGNSIDWNCIPYKTSRKNTKEFYLRAGNYKLTTSSKSAKSFKTSFTKLTKIRKQIDDYPIYKKDWPIHNPAKIKLGQEVKGFTDLFKSYRNGGVHYYQFTLTKPQKVTLTMSGMPLYTGKASSNVSDTNVSLDPQMRYTFDPSNFKVKGEAYNQKHVWYLDEGTYRMSVSVRGRFDFKLAGEDTDQLPCQGKITAAKSTKDGLQVDYDQAEGAENYSLYLYNNPFKNKLSDQTSPIYRNWLIQNNDLSQTIKTNYLVNGVTYQLAVRGEKEVAGSGKVYGPVSEPYSFTYYAPLGKNHQVPAMPNLKVSYYDDHGSDEPYIDLDWQKQVDIDSYEVAFRVKGQKEWTTFFSKQQGGEQIDNSEDKDNICYFTKGKTYEVKVRALRSNLKSPWSAVKTATVTVTPAGKMVTVIMI</sequence>
<feature type="chain" id="PRO_5019272773" description="Fibronectin type-III domain-containing protein" evidence="1">
    <location>
        <begin position="26"/>
        <end position="477"/>
    </location>
</feature>
<evidence type="ECO:0000256" key="1">
    <source>
        <dbReference type="SAM" id="SignalP"/>
    </source>
</evidence>
<evidence type="ECO:0000313" key="3">
    <source>
        <dbReference type="Proteomes" id="UP000288291"/>
    </source>
</evidence>
<evidence type="ECO:0000313" key="2">
    <source>
        <dbReference type="EMBL" id="RVU70739.1"/>
    </source>
</evidence>
<dbReference type="EMBL" id="RXIA01000013">
    <property type="protein sequence ID" value="RVU70739.1"/>
    <property type="molecule type" value="Genomic_DNA"/>
</dbReference>
<dbReference type="InterPro" id="IPR003961">
    <property type="entry name" value="FN3_dom"/>
</dbReference>
<dbReference type="Proteomes" id="UP000288291">
    <property type="component" value="Unassembled WGS sequence"/>
</dbReference>
<dbReference type="AlphaFoldDB" id="A0A437SUX1"/>
<dbReference type="InterPro" id="IPR013783">
    <property type="entry name" value="Ig-like_fold"/>
</dbReference>
<dbReference type="RefSeq" id="WP_127796271.1">
    <property type="nucleotide sequence ID" value="NZ_ML136881.1"/>
</dbReference>
<reference evidence="2 3" key="1">
    <citation type="submission" date="2018-12" db="EMBL/GenBank/DDBJ databases">
        <authorList>
            <person name="Meng J."/>
        </authorList>
    </citation>
    <scope>NUCLEOTIDE SEQUENCE [LARGE SCALE GENOMIC DNA]</scope>
    <source>
        <strain evidence="2 3">HT111-2</strain>
    </source>
</reference>
<evidence type="ECO:0008006" key="4">
    <source>
        <dbReference type="Google" id="ProtNLM"/>
    </source>
</evidence>
<dbReference type="SUPFAM" id="SSF49265">
    <property type="entry name" value="Fibronectin type III"/>
    <property type="match status" value="1"/>
</dbReference>